<dbReference type="Proteomes" id="UP000399805">
    <property type="component" value="Unassembled WGS sequence"/>
</dbReference>
<reference evidence="1 2" key="1">
    <citation type="submission" date="2019-09" db="EMBL/GenBank/DDBJ databases">
        <authorList>
            <person name="Leyn A S."/>
        </authorList>
    </citation>
    <scope>NUCLEOTIDE SEQUENCE [LARGE SCALE GENOMIC DNA]</scope>
    <source>
        <strain evidence="1">AA231_1</strain>
    </source>
</reference>
<proteinExistence type="predicted"/>
<keyword evidence="2" id="KW-1185">Reference proteome</keyword>
<accession>A0A6I8LNV6</accession>
<dbReference type="AlphaFoldDB" id="A0A6I8LNV6"/>
<gene>
    <name evidence="1" type="ORF">AA23TX_03594</name>
</gene>
<name>A0A6I8LNV6_9PSEU</name>
<dbReference type="EMBL" id="CABVGP010000001">
    <property type="protein sequence ID" value="VVJ18573.1"/>
    <property type="molecule type" value="Genomic_DNA"/>
</dbReference>
<sequence>MSTGNYAPLGDDRHPVNVWYDEGTQSIHLTCSDPRLTDEHGQKPGFRTVFTANPRSADYSPANFNRLARYLRQQGKPAPDEVALHPRHLAQRGEVIEALATDG</sequence>
<organism evidence="1 2">
    <name type="scientific">Amycolatopsis camponoti</name>
    <dbReference type="NCBI Taxonomy" id="2606593"/>
    <lineage>
        <taxon>Bacteria</taxon>
        <taxon>Bacillati</taxon>
        <taxon>Actinomycetota</taxon>
        <taxon>Actinomycetes</taxon>
        <taxon>Pseudonocardiales</taxon>
        <taxon>Pseudonocardiaceae</taxon>
        <taxon>Amycolatopsis</taxon>
    </lineage>
</organism>
<dbReference type="RefSeq" id="WP_155543547.1">
    <property type="nucleotide sequence ID" value="NZ_CABVGP010000001.1"/>
</dbReference>
<evidence type="ECO:0000313" key="1">
    <source>
        <dbReference type="EMBL" id="VVJ18573.1"/>
    </source>
</evidence>
<evidence type="ECO:0000313" key="2">
    <source>
        <dbReference type="Proteomes" id="UP000399805"/>
    </source>
</evidence>
<protein>
    <submittedName>
        <fullName evidence="1">Uncharacterized protein</fullName>
    </submittedName>
</protein>